<feature type="domain" description="Nucleotidyl transferase" evidence="2">
    <location>
        <begin position="3"/>
        <end position="209"/>
    </location>
</feature>
<dbReference type="AlphaFoldDB" id="A0A9J6BIA4"/>
<name>A0A9J6BIA4_POLVA</name>
<reference evidence="4" key="1">
    <citation type="submission" date="2021-03" db="EMBL/GenBank/DDBJ databases">
        <title>Chromosome level genome of the anhydrobiotic midge Polypedilum vanderplanki.</title>
        <authorList>
            <person name="Yoshida Y."/>
            <person name="Kikawada T."/>
            <person name="Gusev O."/>
        </authorList>
    </citation>
    <scope>NUCLEOTIDE SEQUENCE</scope>
    <source>
        <strain evidence="4">NIAS01</strain>
        <tissue evidence="4">Whole body or cell culture</tissue>
    </source>
</reference>
<dbReference type="GO" id="GO:0016740">
    <property type="term" value="F:transferase activity"/>
    <property type="evidence" value="ECO:0007669"/>
    <property type="project" value="InterPro"/>
</dbReference>
<organism evidence="4 5">
    <name type="scientific">Polypedilum vanderplanki</name>
    <name type="common">Sleeping chironomid midge</name>
    <dbReference type="NCBI Taxonomy" id="319348"/>
    <lineage>
        <taxon>Eukaryota</taxon>
        <taxon>Metazoa</taxon>
        <taxon>Ecdysozoa</taxon>
        <taxon>Arthropoda</taxon>
        <taxon>Hexapoda</taxon>
        <taxon>Insecta</taxon>
        <taxon>Pterygota</taxon>
        <taxon>Neoptera</taxon>
        <taxon>Endopterygota</taxon>
        <taxon>Diptera</taxon>
        <taxon>Nematocera</taxon>
        <taxon>Chironomoidea</taxon>
        <taxon>Chironomidae</taxon>
        <taxon>Chironominae</taxon>
        <taxon>Polypedilum</taxon>
        <taxon>Polypedilum</taxon>
    </lineage>
</organism>
<protein>
    <submittedName>
        <fullName evidence="4">Uncharacterized protein</fullName>
    </submittedName>
</protein>
<dbReference type="EMBL" id="JADBJN010000004">
    <property type="protein sequence ID" value="KAG5669295.1"/>
    <property type="molecule type" value="Genomic_DNA"/>
</dbReference>
<dbReference type="Pfam" id="PF25087">
    <property type="entry name" value="GMPPB_C"/>
    <property type="match status" value="1"/>
</dbReference>
<evidence type="ECO:0000313" key="4">
    <source>
        <dbReference type="EMBL" id="KAG5669295.1"/>
    </source>
</evidence>
<evidence type="ECO:0000313" key="5">
    <source>
        <dbReference type="Proteomes" id="UP001107558"/>
    </source>
</evidence>
<dbReference type="InterPro" id="IPR029044">
    <property type="entry name" value="Nucleotide-diphossugar_trans"/>
</dbReference>
<dbReference type="Proteomes" id="UP001107558">
    <property type="component" value="Chromosome 4"/>
</dbReference>
<evidence type="ECO:0000259" key="2">
    <source>
        <dbReference type="Pfam" id="PF00483"/>
    </source>
</evidence>
<gene>
    <name evidence="4" type="ORF">PVAND_017184</name>
</gene>
<dbReference type="CDD" id="cd06428">
    <property type="entry name" value="M1P_guanylylT_A_like_N"/>
    <property type="match status" value="1"/>
</dbReference>
<accession>A0A9J6BIA4</accession>
<evidence type="ECO:0000256" key="1">
    <source>
        <dbReference type="ARBA" id="ARBA00007274"/>
    </source>
</evidence>
<dbReference type="PANTHER" id="PTHR22572">
    <property type="entry name" value="SUGAR-1-PHOSPHATE GUANYL TRANSFERASE"/>
    <property type="match status" value="1"/>
</dbReference>
<dbReference type="InterPro" id="IPR005835">
    <property type="entry name" value="NTP_transferase_dom"/>
</dbReference>
<keyword evidence="5" id="KW-1185">Reference proteome</keyword>
<dbReference type="InterPro" id="IPR056729">
    <property type="entry name" value="GMPPB_C"/>
</dbReference>
<comment type="similarity">
    <text evidence="1">Belongs to the transferase hexapeptide repeat family.</text>
</comment>
<sequence>MLKAVILIGGDRKGTRFRPLSLDFRKPLFPIGGLPIIEHHIQACTELKELQEILIIGSYNSSEMKSFLDEVQNKYQQITIRYLQEFVELGTAGGLYHFRDQIRRGNPEAFFVLNGDVCADFPLKQLYEFHKTKPKSLISILSTEADRLESVNYGCLVTNKETGEVTHYVEKPNTYVSPLINCGIYIVSTDIFPVIANVFYSREKNDYQNVGNGNKDEGHIQLEQEILQPLAGTEKLYTITLNMKWAQVKNASSAIYANRQSLELQKARHPERFKYTTNCTIIDNVFIHPTAQIDDTAVIGPNVSIGKNVIIGPGVRIRESIILDYSTVDSHTLIICSIVGRNSKIGKWVRIEGAGKIDPDPNKPFAKIKNLPLFNQNGKLNPSTTIIGNGCSISSEIILLNTIILPSKELTRSFKNEIIL</sequence>
<dbReference type="SUPFAM" id="SSF53448">
    <property type="entry name" value="Nucleotide-diphospho-sugar transferases"/>
    <property type="match status" value="1"/>
</dbReference>
<dbReference type="Gene3D" id="3.90.550.10">
    <property type="entry name" value="Spore Coat Polysaccharide Biosynthesis Protein SpsA, Chain A"/>
    <property type="match status" value="1"/>
</dbReference>
<evidence type="ECO:0000259" key="3">
    <source>
        <dbReference type="Pfam" id="PF25087"/>
    </source>
</evidence>
<dbReference type="Gene3D" id="2.160.10.10">
    <property type="entry name" value="Hexapeptide repeat proteins"/>
    <property type="match status" value="1"/>
</dbReference>
<proteinExistence type="inferred from homology"/>
<dbReference type="InterPro" id="IPR050486">
    <property type="entry name" value="Mannose-1P_guanyltransferase"/>
</dbReference>
<dbReference type="InterPro" id="IPR018357">
    <property type="entry name" value="Hexapep_transf_CS"/>
</dbReference>
<dbReference type="PROSITE" id="PS00101">
    <property type="entry name" value="HEXAPEP_TRANSFERASES"/>
    <property type="match status" value="1"/>
</dbReference>
<dbReference type="OrthoDB" id="285674at2759"/>
<comment type="caution">
    <text evidence="4">The sequence shown here is derived from an EMBL/GenBank/DDBJ whole genome shotgun (WGS) entry which is preliminary data.</text>
</comment>
<feature type="domain" description="Mannose-1-phosphate guanyltransferase C-terminal" evidence="3">
    <location>
        <begin position="281"/>
        <end position="419"/>
    </location>
</feature>
<dbReference type="Pfam" id="PF00483">
    <property type="entry name" value="NTP_transferase"/>
    <property type="match status" value="1"/>
</dbReference>